<dbReference type="Pfam" id="PF08308">
    <property type="entry name" value="PEGA"/>
    <property type="match status" value="4"/>
</dbReference>
<dbReference type="PANTHER" id="PTHR36194:SF1">
    <property type="entry name" value="S-LAYER-LIKE PROTEIN"/>
    <property type="match status" value="1"/>
</dbReference>
<dbReference type="InterPro" id="IPR013784">
    <property type="entry name" value="Carb-bd-like_fold"/>
</dbReference>
<dbReference type="Proteomes" id="UP000010824">
    <property type="component" value="Chromosome"/>
</dbReference>
<feature type="domain" description="PEGA" evidence="3">
    <location>
        <begin position="193"/>
        <end position="261"/>
    </location>
</feature>
<dbReference type="AlphaFoldDB" id="L0HIF7"/>
<dbReference type="STRING" id="593750.Metfor_2827"/>
<evidence type="ECO:0000259" key="3">
    <source>
        <dbReference type="Pfam" id="PF08308"/>
    </source>
</evidence>
<dbReference type="PANTHER" id="PTHR36194">
    <property type="entry name" value="S-LAYER-LIKE PROTEIN"/>
    <property type="match status" value="1"/>
</dbReference>
<dbReference type="eggNOG" id="arCOG03264">
    <property type="taxonomic scope" value="Archaea"/>
</dbReference>
<feature type="compositionally biased region" description="Low complexity" evidence="1">
    <location>
        <begin position="30"/>
        <end position="71"/>
    </location>
</feature>
<dbReference type="Gene3D" id="2.60.40.1120">
    <property type="entry name" value="Carboxypeptidase-like, regulatory domain"/>
    <property type="match status" value="1"/>
</dbReference>
<proteinExistence type="predicted"/>
<feature type="domain" description="PEGA" evidence="3">
    <location>
        <begin position="421"/>
        <end position="488"/>
    </location>
</feature>
<keyword evidence="2" id="KW-1133">Transmembrane helix</keyword>
<evidence type="ECO:0000313" key="4">
    <source>
        <dbReference type="EMBL" id="AGB03810.1"/>
    </source>
</evidence>
<keyword evidence="5" id="KW-1185">Reference proteome</keyword>
<gene>
    <name evidence="4" type="ordered locus">Metfor_2827</name>
</gene>
<protein>
    <submittedName>
        <fullName evidence="4">PEGA domain-containing protein</fullName>
    </submittedName>
</protein>
<feature type="domain" description="PEGA" evidence="3">
    <location>
        <begin position="347"/>
        <end position="409"/>
    </location>
</feature>
<accession>L0HIF7</accession>
<evidence type="ECO:0000256" key="2">
    <source>
        <dbReference type="SAM" id="Phobius"/>
    </source>
</evidence>
<dbReference type="GO" id="GO:0030246">
    <property type="term" value="F:carbohydrate binding"/>
    <property type="evidence" value="ECO:0007669"/>
    <property type="project" value="InterPro"/>
</dbReference>
<evidence type="ECO:0000256" key="1">
    <source>
        <dbReference type="SAM" id="MobiDB-lite"/>
    </source>
</evidence>
<dbReference type="InterPro" id="IPR013229">
    <property type="entry name" value="PEGA"/>
</dbReference>
<reference evidence="5" key="1">
    <citation type="submission" date="2011-12" db="EMBL/GenBank/DDBJ databases">
        <title>Complete sequence of Methanoregula formicicum SMSP.</title>
        <authorList>
            <person name="Lucas S."/>
            <person name="Han J."/>
            <person name="Lapidus A."/>
            <person name="Cheng J.-F."/>
            <person name="Goodwin L."/>
            <person name="Pitluck S."/>
            <person name="Peters L."/>
            <person name="Ovchinnikova G."/>
            <person name="Teshima H."/>
            <person name="Detter J.C."/>
            <person name="Han C."/>
            <person name="Tapia R."/>
            <person name="Land M."/>
            <person name="Hauser L."/>
            <person name="Kyrpides N."/>
            <person name="Ivanova N."/>
            <person name="Pagani I."/>
            <person name="Imachi H."/>
            <person name="Tamaki H."/>
            <person name="Sekiguchi Y."/>
            <person name="Kamagata Y."/>
            <person name="Cadillo-Quiroz H."/>
            <person name="Zinder S."/>
            <person name="Liu W.-T."/>
            <person name="Woyke T."/>
        </authorList>
    </citation>
    <scope>NUCLEOTIDE SEQUENCE [LARGE SCALE GENOMIC DNA]</scope>
    <source>
        <strain evidence="5">DSM 22288 / NBRC 105244 / SMSP</strain>
    </source>
</reference>
<sequence length="521" mass="53193" precursor="true">MKNPSVLLIILVLCAFCMAVAVPVAADGETTTATTEPTFTLQPVTAPTTEPTALPTTEPTSIPTTIPTTEPTQPPTTEPTVTIPTVVTTEPTITIEPTSVGGGKGYIDVYSNVNGASVYFNGNYEGQISAGVLSVGVSPTGSPVTTILVSKSGYTSWTGAPSHMPADGEHVTVNANLQPVTTPPTTTPPVTTGTIYAQSSPSGAAIYMNGNFYGYSPVTIPGLAPGSYSMKASLSGYTPDTRVVTITAGQTTTYYPTLQPSPPPPRSTGTVSVSSNPTGALVYADNNYQGKAPVTVTLYPGSHTFRLTLSGYSDYVTTVYVNAGSSQNINAVMPPGSFGTVKVLSLPGAMVSMDSAGQGTIPSSGTLTLNNVGGGNHLFKVTASGYNDWMNTVYVQPNVVTSINAALTPVGPSPTPVPATGSIQVTTTPDGAEIYVDNLFKGYSPATLTGITAGQHTVLLKYTGYIDSTQSVIVGSGQTTPLTVTMQPAPAPTPASPLSPAAVLGGIALAVVAGAALRRRT</sequence>
<feature type="region of interest" description="Disordered" evidence="1">
    <location>
        <begin position="30"/>
        <end position="79"/>
    </location>
</feature>
<organism evidence="4 5">
    <name type="scientific">Methanoregula formicica (strain DSM 22288 / NBRC 105244 / SMSP)</name>
    <dbReference type="NCBI Taxonomy" id="593750"/>
    <lineage>
        <taxon>Archaea</taxon>
        <taxon>Methanobacteriati</taxon>
        <taxon>Methanobacteriota</taxon>
        <taxon>Stenosarchaea group</taxon>
        <taxon>Methanomicrobia</taxon>
        <taxon>Methanomicrobiales</taxon>
        <taxon>Methanoregulaceae</taxon>
        <taxon>Methanoregula</taxon>
    </lineage>
</organism>
<name>L0HIF7_METFS</name>
<dbReference type="EMBL" id="CP003167">
    <property type="protein sequence ID" value="AGB03810.1"/>
    <property type="molecule type" value="Genomic_DNA"/>
</dbReference>
<evidence type="ECO:0000313" key="5">
    <source>
        <dbReference type="Proteomes" id="UP000010824"/>
    </source>
</evidence>
<keyword evidence="2" id="KW-0472">Membrane</keyword>
<dbReference type="SUPFAM" id="SSF49452">
    <property type="entry name" value="Starch-binding domain-like"/>
    <property type="match status" value="1"/>
</dbReference>
<feature type="domain" description="PEGA" evidence="3">
    <location>
        <begin position="269"/>
        <end position="335"/>
    </location>
</feature>
<dbReference type="KEGG" id="mfo:Metfor_2827"/>
<feature type="transmembrane region" description="Helical" evidence="2">
    <location>
        <begin position="498"/>
        <end position="517"/>
    </location>
</feature>
<dbReference type="HOGENOM" id="CLU_031943_0_0_2"/>
<dbReference type="InParanoid" id="L0HIF7"/>
<keyword evidence="2" id="KW-0812">Transmembrane</keyword>
<reference evidence="4 5" key="2">
    <citation type="journal article" date="2014" name="Genome Announc.">
        <title>Complete Genome Sequence of Methanoregula formicica SMSPT, a Mesophilic Hydrogenotrophic Methanogen Isolated from a Methanogenic Upflow Anaerobic Sludge Blanket Reactor.</title>
        <authorList>
            <person name="Yamamoto K."/>
            <person name="Tamaki H."/>
            <person name="Cadillo-Quiroz H."/>
            <person name="Imachi H."/>
            <person name="Kyrpides N."/>
            <person name="Woyke T."/>
            <person name="Goodwin L."/>
            <person name="Zinder S.H."/>
            <person name="Kamagata Y."/>
            <person name="Liu W.T."/>
        </authorList>
    </citation>
    <scope>NUCLEOTIDE SEQUENCE [LARGE SCALE GENOMIC DNA]</scope>
    <source>
        <strain evidence="5">DSM 22288 / NBRC 105244 / SMSP</strain>
    </source>
</reference>